<proteinExistence type="predicted"/>
<dbReference type="AlphaFoldDB" id="A0A5B0MMT2"/>
<protein>
    <submittedName>
        <fullName evidence="2">Uncharacterized protein</fullName>
    </submittedName>
</protein>
<feature type="region of interest" description="Disordered" evidence="1">
    <location>
        <begin position="1"/>
        <end position="150"/>
    </location>
</feature>
<sequence>MVVRRLPGGSDLGTPTGSNSSAPASGQSTSYQSTGTPSTTTSLTSTPSAQATGTASPSSASSSIASTVTSTSSQVPTASPTPVTTQTSDLSASPTPTNVPEQITITASTEGVTESAPLPSSSLTEFSEPISSAPLPDASAAQQSPEQTSEFTGTIITAVCCEFPLPMPEATGPNCTECADRPESLSRVLHHSFCDYRCRLHIAEKKTPGSGPSDK</sequence>
<feature type="compositionally biased region" description="Polar residues" evidence="1">
    <location>
        <begin position="89"/>
        <end position="125"/>
    </location>
</feature>
<feature type="compositionally biased region" description="Polar residues" evidence="1">
    <location>
        <begin position="140"/>
        <end position="150"/>
    </location>
</feature>
<keyword evidence="3" id="KW-1185">Reference proteome</keyword>
<name>A0A5B0MMT2_PUCGR</name>
<evidence type="ECO:0000313" key="2">
    <source>
        <dbReference type="EMBL" id="KAA1077319.1"/>
    </source>
</evidence>
<accession>A0A5B0MMT2</accession>
<comment type="caution">
    <text evidence="2">The sequence shown here is derived from an EMBL/GenBank/DDBJ whole genome shotgun (WGS) entry which is preliminary data.</text>
</comment>
<organism evidence="2 3">
    <name type="scientific">Puccinia graminis f. sp. tritici</name>
    <dbReference type="NCBI Taxonomy" id="56615"/>
    <lineage>
        <taxon>Eukaryota</taxon>
        <taxon>Fungi</taxon>
        <taxon>Dikarya</taxon>
        <taxon>Basidiomycota</taxon>
        <taxon>Pucciniomycotina</taxon>
        <taxon>Pucciniomycetes</taxon>
        <taxon>Pucciniales</taxon>
        <taxon>Pucciniaceae</taxon>
        <taxon>Puccinia</taxon>
    </lineage>
</organism>
<dbReference type="EMBL" id="VSWC01000144">
    <property type="protein sequence ID" value="KAA1077319.1"/>
    <property type="molecule type" value="Genomic_DNA"/>
</dbReference>
<evidence type="ECO:0000313" key="3">
    <source>
        <dbReference type="Proteomes" id="UP000324748"/>
    </source>
</evidence>
<feature type="compositionally biased region" description="Polar residues" evidence="1">
    <location>
        <begin position="13"/>
        <end position="24"/>
    </location>
</feature>
<reference evidence="2 3" key="1">
    <citation type="submission" date="2019-05" db="EMBL/GenBank/DDBJ databases">
        <title>Emergence of the Ug99 lineage of the wheat stem rust pathogen through somatic hybridization.</title>
        <authorList>
            <person name="Li F."/>
            <person name="Upadhyaya N.M."/>
            <person name="Sperschneider J."/>
            <person name="Matny O."/>
            <person name="Nguyen-Phuc H."/>
            <person name="Mago R."/>
            <person name="Raley C."/>
            <person name="Miller M.E."/>
            <person name="Silverstein K.A.T."/>
            <person name="Henningsen E."/>
            <person name="Hirsch C.D."/>
            <person name="Visser B."/>
            <person name="Pretorius Z.A."/>
            <person name="Steffenson B.J."/>
            <person name="Schwessinger B."/>
            <person name="Dodds P.N."/>
            <person name="Figueroa M."/>
        </authorList>
    </citation>
    <scope>NUCLEOTIDE SEQUENCE [LARGE SCALE GENOMIC DNA]</scope>
    <source>
        <strain evidence="2">21-0</strain>
    </source>
</reference>
<dbReference type="Proteomes" id="UP000324748">
    <property type="component" value="Unassembled WGS sequence"/>
</dbReference>
<feature type="compositionally biased region" description="Low complexity" evidence="1">
    <location>
        <begin position="25"/>
        <end position="88"/>
    </location>
</feature>
<gene>
    <name evidence="2" type="ORF">PGT21_002938</name>
</gene>
<evidence type="ECO:0000256" key="1">
    <source>
        <dbReference type="SAM" id="MobiDB-lite"/>
    </source>
</evidence>